<dbReference type="CDD" id="cd00093">
    <property type="entry name" value="HTH_XRE"/>
    <property type="match status" value="1"/>
</dbReference>
<organism evidence="2 3">
    <name type="scientific">Saponaria officinalis</name>
    <name type="common">Common soapwort</name>
    <name type="synonym">Lychnis saponaria</name>
    <dbReference type="NCBI Taxonomy" id="3572"/>
    <lineage>
        <taxon>Eukaryota</taxon>
        <taxon>Viridiplantae</taxon>
        <taxon>Streptophyta</taxon>
        <taxon>Embryophyta</taxon>
        <taxon>Tracheophyta</taxon>
        <taxon>Spermatophyta</taxon>
        <taxon>Magnoliopsida</taxon>
        <taxon>eudicotyledons</taxon>
        <taxon>Gunneridae</taxon>
        <taxon>Pentapetalae</taxon>
        <taxon>Caryophyllales</taxon>
        <taxon>Caryophyllaceae</taxon>
        <taxon>Caryophylleae</taxon>
        <taxon>Saponaria</taxon>
    </lineage>
</organism>
<evidence type="ECO:0000313" key="3">
    <source>
        <dbReference type="Proteomes" id="UP001443914"/>
    </source>
</evidence>
<dbReference type="AlphaFoldDB" id="A0AAW1J6L6"/>
<dbReference type="Pfam" id="PF24964">
    <property type="entry name" value="DUF7769"/>
    <property type="match status" value="1"/>
</dbReference>
<dbReference type="InterPro" id="IPR010982">
    <property type="entry name" value="Lambda_DNA-bd_dom_sf"/>
</dbReference>
<gene>
    <name evidence="2" type="ORF">RND81_08G098600</name>
</gene>
<sequence>MKNLTNLERSKINETLLQNSSNGKPNYGAINEVAEKFSVTRKTVSRIWKHAQTQRSLNLIVNVNSKKKDSKKTKRKVLDEDKLKSIDLGKRTTQHSLAENMGVSQSTISRWVQSKRIRSHTNALKPGLTDKNTLARLTFCLQHLEYHALTKRIVFKDQSYVIHLDEKWFAKTKASTRYYLGKGEVEPHRCVQSKNFIEKVMFMCAVSRPVYGPSEELIFDGKIGIWPFVLQVPAKRNSKNRVAGTLETKCIESINKQVTKDMILNCVLPAIKAKWPTNQSRHIIIQQDNARPHFSNNDPDFKKAATDDGWQIELSFQTPNSPDFNVLDLGFFRSIQALQHKKKKQLNWMN</sequence>
<comment type="caution">
    <text evidence="2">The sequence shown here is derived from an EMBL/GenBank/DDBJ whole genome shotgun (WGS) entry which is preliminary data.</text>
</comment>
<dbReference type="PANTHER" id="PTHR47169">
    <property type="entry name" value="OS01G0541250 PROTEIN"/>
    <property type="match status" value="1"/>
</dbReference>
<dbReference type="InterPro" id="IPR036397">
    <property type="entry name" value="RNaseH_sf"/>
</dbReference>
<dbReference type="EMBL" id="JBDFQZ010000008">
    <property type="protein sequence ID" value="KAK9698356.1"/>
    <property type="molecule type" value="Genomic_DNA"/>
</dbReference>
<evidence type="ECO:0000313" key="2">
    <source>
        <dbReference type="EMBL" id="KAK9698356.1"/>
    </source>
</evidence>
<feature type="domain" description="HTH cro/C1-type" evidence="1">
    <location>
        <begin position="93"/>
        <end position="125"/>
    </location>
</feature>
<reference evidence="2" key="1">
    <citation type="submission" date="2024-03" db="EMBL/GenBank/DDBJ databases">
        <title>WGS assembly of Saponaria officinalis var. Norfolk2.</title>
        <authorList>
            <person name="Jenkins J."/>
            <person name="Shu S."/>
            <person name="Grimwood J."/>
            <person name="Barry K."/>
            <person name="Goodstein D."/>
            <person name="Schmutz J."/>
            <person name="Leebens-Mack J."/>
            <person name="Osbourn A."/>
        </authorList>
    </citation>
    <scope>NUCLEOTIDE SEQUENCE [LARGE SCALE GENOMIC DNA]</scope>
    <source>
        <strain evidence="2">JIC</strain>
    </source>
</reference>
<dbReference type="Proteomes" id="UP001443914">
    <property type="component" value="Unassembled WGS sequence"/>
</dbReference>
<keyword evidence="3" id="KW-1185">Reference proteome</keyword>
<dbReference type="Gene3D" id="3.30.420.10">
    <property type="entry name" value="Ribonuclease H-like superfamily/Ribonuclease H"/>
    <property type="match status" value="1"/>
</dbReference>
<proteinExistence type="predicted"/>
<dbReference type="PROSITE" id="PS50943">
    <property type="entry name" value="HTH_CROC1"/>
    <property type="match status" value="1"/>
</dbReference>
<dbReference type="SUPFAM" id="SSF47413">
    <property type="entry name" value="lambda repressor-like DNA-binding domains"/>
    <property type="match status" value="1"/>
</dbReference>
<dbReference type="InterPro" id="IPR056671">
    <property type="entry name" value="DUF7769"/>
</dbReference>
<dbReference type="InterPro" id="IPR001387">
    <property type="entry name" value="Cro/C1-type_HTH"/>
</dbReference>
<evidence type="ECO:0000259" key="1">
    <source>
        <dbReference type="PROSITE" id="PS50943"/>
    </source>
</evidence>
<dbReference type="GO" id="GO:0003677">
    <property type="term" value="F:DNA binding"/>
    <property type="evidence" value="ECO:0007669"/>
    <property type="project" value="InterPro"/>
</dbReference>
<protein>
    <recommendedName>
        <fullName evidence="1">HTH cro/C1-type domain-containing protein</fullName>
    </recommendedName>
</protein>
<dbReference type="Gene3D" id="1.10.260.40">
    <property type="entry name" value="lambda repressor-like DNA-binding domains"/>
    <property type="match status" value="1"/>
</dbReference>
<accession>A0AAW1J6L6</accession>
<name>A0AAW1J6L6_SAPOF</name>
<dbReference type="PANTHER" id="PTHR47169:SF2">
    <property type="entry name" value="OS01G0541250 PROTEIN"/>
    <property type="match status" value="1"/>
</dbReference>